<proteinExistence type="predicted"/>
<keyword evidence="3" id="KW-1185">Reference proteome</keyword>
<evidence type="ECO:0000313" key="3">
    <source>
        <dbReference type="Proteomes" id="UP000015001"/>
    </source>
</evidence>
<gene>
    <name evidence="2" type="ORF">STAFG_8863</name>
</gene>
<dbReference type="EMBL" id="AOPY01001719">
    <property type="protein sequence ID" value="EPJ34078.1"/>
    <property type="molecule type" value="Genomic_DNA"/>
</dbReference>
<organism evidence="2 3">
    <name type="scientific">Streptomyces afghaniensis 772</name>
    <dbReference type="NCBI Taxonomy" id="1283301"/>
    <lineage>
        <taxon>Bacteria</taxon>
        <taxon>Bacillati</taxon>
        <taxon>Actinomycetota</taxon>
        <taxon>Actinomycetes</taxon>
        <taxon>Kitasatosporales</taxon>
        <taxon>Streptomycetaceae</taxon>
        <taxon>Streptomyces</taxon>
    </lineage>
</organism>
<dbReference type="Proteomes" id="UP000015001">
    <property type="component" value="Unassembled WGS sequence"/>
</dbReference>
<dbReference type="HOGENOM" id="CLU_2496437_0_0_11"/>
<comment type="caution">
    <text evidence="2">The sequence shown here is derived from an EMBL/GenBank/DDBJ whole genome shotgun (WGS) entry which is preliminary data.</text>
</comment>
<sequence length="86" mass="9253">MAQPRHVGLDLGGRRRGGLLAPQKGGEPGVRYYSASREDQRGEGGSQLGPAEGDLVVGRRPRFDRAQNQESHVLPLSACARGVRPH</sequence>
<evidence type="ECO:0000313" key="2">
    <source>
        <dbReference type="EMBL" id="EPJ34078.1"/>
    </source>
</evidence>
<name>S4M4F3_9ACTN</name>
<reference evidence="2 3" key="1">
    <citation type="submission" date="2013-02" db="EMBL/GenBank/DDBJ databases">
        <title>Draft Genome Sequence of Streptomyces afghaniensis, Which Produces Compounds of the Julimycin B-Complex.</title>
        <authorList>
            <person name="Gruening B.A."/>
            <person name="Praeg A."/>
            <person name="Erxleben A."/>
            <person name="Guenther S."/>
            <person name="Fiedler H.-P."/>
            <person name="Goodfellow M."/>
            <person name="Mueller M."/>
        </authorList>
    </citation>
    <scope>NUCLEOTIDE SEQUENCE [LARGE SCALE GENOMIC DNA]</scope>
    <source>
        <strain evidence="2 3">772</strain>
    </source>
</reference>
<accession>S4M4F3</accession>
<protein>
    <submittedName>
        <fullName evidence="2">Putative Regulator protein</fullName>
    </submittedName>
</protein>
<evidence type="ECO:0000256" key="1">
    <source>
        <dbReference type="SAM" id="MobiDB-lite"/>
    </source>
</evidence>
<feature type="region of interest" description="Disordered" evidence="1">
    <location>
        <begin position="1"/>
        <end position="54"/>
    </location>
</feature>
<dbReference type="AlphaFoldDB" id="S4M4F3"/>